<keyword evidence="5" id="KW-0808">Transferase</keyword>
<sequence length="598" mass="60768">MAGADVARDEAGVPHPTHVAAHLRAAESNASARGSSAQDVASTVDPAAAPAASPSDAQACLAAPPMWRSSFPAMGTRVDIIGWGGDGMSIVNAVVEVVARHEDMWSVFRPTSEISRLNASFDDAHLDETPLPARAFSDVIDNASSSPARIPAARADVGENTNVADTAVDCPPPSHDGDARAQTGPGLVVSEETDRLLRCSLVLAEATGGAFNPLIGPLVAAWDVKSMRAAYVAGSPMPPAPDTTAIQAAMTASSLECLTRIGERRWALRAPIADVDPAREGGTGLFLRHPRAARARADSEARSVDTWHERDDRVSSRFFGSAIDSDTGASTAPSSPTSGDNLSRPRVDLGGIAKGYTADACRDLAVSLGARGVLVSVGTSSVSVYGTRSDGTPWRAGMRDPNGSPTRVADVVELPADGMASLSTSGDNLGPLGGLVRRGDRDGGGGESAGLDAAGAPAPEASVESAPASRVVGDAPTASDAAGSGITASAAPRDLSPAALTDGLVFASGACETLRETSEIGARLLTHHIIDPRTGCSARSGVRQVSVVATSGVLAEALSTALLVDPSIDVAEVVARWSRDSGTPASARVVSLVGVAQG</sequence>
<keyword evidence="4" id="KW-0285">Flavoprotein</keyword>
<keyword evidence="7" id="KW-0274">FAD</keyword>
<accession>A0A2X0U6Z0</accession>
<feature type="region of interest" description="Disordered" evidence="11">
    <location>
        <begin position="318"/>
        <end position="346"/>
    </location>
</feature>
<dbReference type="EC" id="2.7.1.180" evidence="2"/>
<name>A0A2X0U6Z0_9ACTO</name>
<dbReference type="EMBL" id="UAPR01000006">
    <property type="protein sequence ID" value="SPT56045.1"/>
    <property type="molecule type" value="Genomic_DNA"/>
</dbReference>
<keyword evidence="6" id="KW-0479">Metal-binding</keyword>
<keyword evidence="12" id="KW-0449">Lipoprotein</keyword>
<evidence type="ECO:0000256" key="5">
    <source>
        <dbReference type="ARBA" id="ARBA00022679"/>
    </source>
</evidence>
<feature type="region of interest" description="Disordered" evidence="11">
    <location>
        <begin position="422"/>
        <end position="485"/>
    </location>
</feature>
<dbReference type="Pfam" id="PF02424">
    <property type="entry name" value="ApbE"/>
    <property type="match status" value="3"/>
</dbReference>
<feature type="compositionally biased region" description="Low complexity" evidence="11">
    <location>
        <begin position="39"/>
        <end position="52"/>
    </location>
</feature>
<proteinExistence type="predicted"/>
<evidence type="ECO:0000256" key="2">
    <source>
        <dbReference type="ARBA" id="ARBA00011955"/>
    </source>
</evidence>
<reference evidence="12 13" key="1">
    <citation type="submission" date="2018-06" db="EMBL/GenBank/DDBJ databases">
        <authorList>
            <consortium name="Pathogen Informatics"/>
            <person name="Doyle S."/>
        </authorList>
    </citation>
    <scope>NUCLEOTIDE SEQUENCE [LARGE SCALE GENOMIC DNA]</scope>
    <source>
        <strain evidence="12 13">NCTC9935</strain>
    </source>
</reference>
<dbReference type="PANTHER" id="PTHR30040">
    <property type="entry name" value="THIAMINE BIOSYNTHESIS LIPOPROTEIN APBE"/>
    <property type="match status" value="1"/>
</dbReference>
<evidence type="ECO:0000256" key="3">
    <source>
        <dbReference type="ARBA" id="ARBA00016337"/>
    </source>
</evidence>
<evidence type="ECO:0000256" key="7">
    <source>
        <dbReference type="ARBA" id="ARBA00022827"/>
    </source>
</evidence>
<evidence type="ECO:0000256" key="4">
    <source>
        <dbReference type="ARBA" id="ARBA00022630"/>
    </source>
</evidence>
<keyword evidence="13" id="KW-1185">Reference proteome</keyword>
<gene>
    <name evidence="12" type="ORF">NCTC9935_01565</name>
</gene>
<organism evidence="12 13">
    <name type="scientific">Schaalia odontolytica</name>
    <dbReference type="NCBI Taxonomy" id="1660"/>
    <lineage>
        <taxon>Bacteria</taxon>
        <taxon>Bacillati</taxon>
        <taxon>Actinomycetota</taxon>
        <taxon>Actinomycetes</taxon>
        <taxon>Actinomycetales</taxon>
        <taxon>Actinomycetaceae</taxon>
        <taxon>Schaalia</taxon>
    </lineage>
</organism>
<dbReference type="Gene3D" id="3.10.520.10">
    <property type="entry name" value="ApbE-like domains"/>
    <property type="match status" value="3"/>
</dbReference>
<feature type="compositionally biased region" description="Low complexity" evidence="11">
    <location>
        <begin position="324"/>
        <end position="340"/>
    </location>
</feature>
<dbReference type="SUPFAM" id="SSF143631">
    <property type="entry name" value="ApbE-like"/>
    <property type="match status" value="4"/>
</dbReference>
<dbReference type="InterPro" id="IPR024932">
    <property type="entry name" value="ApbE"/>
</dbReference>
<feature type="compositionally biased region" description="Low complexity" evidence="11">
    <location>
        <begin position="449"/>
        <end position="469"/>
    </location>
</feature>
<feature type="region of interest" description="Disordered" evidence="11">
    <location>
        <begin position="28"/>
        <end position="52"/>
    </location>
</feature>
<evidence type="ECO:0000256" key="10">
    <source>
        <dbReference type="ARBA" id="ARBA00048540"/>
    </source>
</evidence>
<dbReference type="InterPro" id="IPR003374">
    <property type="entry name" value="ApbE-like_sf"/>
</dbReference>
<comment type="cofactor">
    <cofactor evidence="1">
        <name>Mg(2+)</name>
        <dbReference type="ChEBI" id="CHEBI:18420"/>
    </cofactor>
</comment>
<evidence type="ECO:0000256" key="8">
    <source>
        <dbReference type="ARBA" id="ARBA00022842"/>
    </source>
</evidence>
<evidence type="ECO:0000313" key="12">
    <source>
        <dbReference type="EMBL" id="SPT56045.1"/>
    </source>
</evidence>
<dbReference type="PANTHER" id="PTHR30040:SF2">
    <property type="entry name" value="FAD:PROTEIN FMN TRANSFERASE"/>
    <property type="match status" value="1"/>
</dbReference>
<keyword evidence="8" id="KW-0460">Magnesium</keyword>
<dbReference type="GO" id="GO:0016740">
    <property type="term" value="F:transferase activity"/>
    <property type="evidence" value="ECO:0007669"/>
    <property type="project" value="UniProtKB-KW"/>
</dbReference>
<evidence type="ECO:0000256" key="9">
    <source>
        <dbReference type="ARBA" id="ARBA00031306"/>
    </source>
</evidence>
<evidence type="ECO:0000256" key="1">
    <source>
        <dbReference type="ARBA" id="ARBA00001946"/>
    </source>
</evidence>
<protein>
    <recommendedName>
        <fullName evidence="3">FAD:protein FMN transferase</fullName>
        <ecNumber evidence="2">2.7.1.180</ecNumber>
    </recommendedName>
    <alternativeName>
        <fullName evidence="9">Flavin transferase</fullName>
    </alternativeName>
</protein>
<feature type="compositionally biased region" description="Polar residues" evidence="11">
    <location>
        <begin position="28"/>
        <end position="38"/>
    </location>
</feature>
<dbReference type="GO" id="GO:0046872">
    <property type="term" value="F:metal ion binding"/>
    <property type="evidence" value="ECO:0007669"/>
    <property type="project" value="UniProtKB-KW"/>
</dbReference>
<evidence type="ECO:0000256" key="11">
    <source>
        <dbReference type="SAM" id="MobiDB-lite"/>
    </source>
</evidence>
<evidence type="ECO:0000313" key="13">
    <source>
        <dbReference type="Proteomes" id="UP000250192"/>
    </source>
</evidence>
<comment type="catalytic activity">
    <reaction evidence="10">
        <text>L-threonyl-[protein] + FAD = FMN-L-threonyl-[protein] + AMP + H(+)</text>
        <dbReference type="Rhea" id="RHEA:36847"/>
        <dbReference type="Rhea" id="RHEA-COMP:11060"/>
        <dbReference type="Rhea" id="RHEA-COMP:11061"/>
        <dbReference type="ChEBI" id="CHEBI:15378"/>
        <dbReference type="ChEBI" id="CHEBI:30013"/>
        <dbReference type="ChEBI" id="CHEBI:57692"/>
        <dbReference type="ChEBI" id="CHEBI:74257"/>
        <dbReference type="ChEBI" id="CHEBI:456215"/>
        <dbReference type="EC" id="2.7.1.180"/>
    </reaction>
</comment>
<dbReference type="Proteomes" id="UP000250192">
    <property type="component" value="Unassembled WGS sequence"/>
</dbReference>
<evidence type="ECO:0000256" key="6">
    <source>
        <dbReference type="ARBA" id="ARBA00022723"/>
    </source>
</evidence>
<dbReference type="AlphaFoldDB" id="A0A2X0U6Z0"/>